<comment type="caution">
    <text evidence="3">The sequence shown here is derived from an EMBL/GenBank/DDBJ whole genome shotgun (WGS) entry which is preliminary data.</text>
</comment>
<evidence type="ECO:0000256" key="1">
    <source>
        <dbReference type="SAM" id="MobiDB-lite"/>
    </source>
</evidence>
<accession>A0A4U2YR56</accession>
<reference evidence="3 4" key="1">
    <citation type="submission" date="2019-04" db="EMBL/GenBank/DDBJ databases">
        <authorList>
            <person name="Dong K."/>
        </authorList>
    </citation>
    <scope>NUCLEOTIDE SEQUENCE [LARGE SCALE GENOMIC DNA]</scope>
    <source>
        <strain evidence="4">dk3543</strain>
    </source>
</reference>
<evidence type="ECO:0000313" key="4">
    <source>
        <dbReference type="Proteomes" id="UP000307808"/>
    </source>
</evidence>
<sequence>MRSADPVVSPVVGHAGNLPVTEAPPPLSTGRNEGWRPVLRRPRLEHMFEDVAAPGDLVALARERSAAVRRAEADILLVAYEWAVAHPALPDGSDAAVFHSPFGTEPISGDGTPEVDEYAVAELGGALGLSTDAAKKLIGHALELAHRLPKLWARVTAGEVPVWRARLVAEATIHACPALPTEGVAWIDTQVAPFVEKAGRAQVDRLIERAMKLYGLATEDDDAEQPDTHHVRIDTEAGAFAGTMRVEAELDVADALDLEQAVAAGAAGLKAGGSEESLDVRRSLALGELARHQTALDLASTGAGEGAADDTVERTTARRVDLHLHFTASVEPDESISFSATGLMENRQRLILLDQVRRWVATSHTDVRVLPVVDLNESLSTERYEPTDRQRRQVQLRDDTCVFPWCTRPSRRCDVDHVTPFDHDAAGEGRPQPGPTTTANLATLCRSHHRLKTHTGWRLESPANGVFEWTSPHGQRFRRDRDGTTDLTPEPARH</sequence>
<dbReference type="AlphaFoldDB" id="A0A4U2YR56"/>
<dbReference type="OrthoDB" id="3778721at2"/>
<dbReference type="SMART" id="SM00507">
    <property type="entry name" value="HNHc"/>
    <property type="match status" value="1"/>
</dbReference>
<feature type="region of interest" description="Disordered" evidence="1">
    <location>
        <begin position="468"/>
        <end position="494"/>
    </location>
</feature>
<keyword evidence="3" id="KW-0255">Endonuclease</keyword>
<dbReference type="CDD" id="cd00085">
    <property type="entry name" value="HNHc"/>
    <property type="match status" value="1"/>
</dbReference>
<name>A0A4U2YR56_9ACTN</name>
<evidence type="ECO:0000313" key="3">
    <source>
        <dbReference type="EMBL" id="TKI63848.1"/>
    </source>
</evidence>
<protein>
    <submittedName>
        <fullName evidence="3">HNH endonuclease</fullName>
    </submittedName>
</protein>
<dbReference type="Gene3D" id="1.10.30.50">
    <property type="match status" value="1"/>
</dbReference>
<feature type="region of interest" description="Disordered" evidence="1">
    <location>
        <begin position="1"/>
        <end position="34"/>
    </location>
</feature>
<dbReference type="InterPro" id="IPR003615">
    <property type="entry name" value="HNH_nuc"/>
</dbReference>
<keyword evidence="4" id="KW-1185">Reference proteome</keyword>
<proteinExistence type="predicted"/>
<dbReference type="EMBL" id="SZPY01000001">
    <property type="protein sequence ID" value="TKI63848.1"/>
    <property type="molecule type" value="Genomic_DNA"/>
</dbReference>
<dbReference type="Proteomes" id="UP000307808">
    <property type="component" value="Unassembled WGS sequence"/>
</dbReference>
<keyword evidence="3" id="KW-0378">Hydrolase</keyword>
<organism evidence="3 4">
    <name type="scientific">Nocardioides jishulii</name>
    <dbReference type="NCBI Taxonomy" id="2575440"/>
    <lineage>
        <taxon>Bacteria</taxon>
        <taxon>Bacillati</taxon>
        <taxon>Actinomycetota</taxon>
        <taxon>Actinomycetes</taxon>
        <taxon>Propionibacteriales</taxon>
        <taxon>Nocardioidaceae</taxon>
        <taxon>Nocardioides</taxon>
    </lineage>
</organism>
<dbReference type="GO" id="GO:0004519">
    <property type="term" value="F:endonuclease activity"/>
    <property type="evidence" value="ECO:0007669"/>
    <property type="project" value="UniProtKB-KW"/>
</dbReference>
<evidence type="ECO:0000259" key="2">
    <source>
        <dbReference type="SMART" id="SM00507"/>
    </source>
</evidence>
<gene>
    <name evidence="3" type="ORF">FC770_01300</name>
</gene>
<feature type="domain" description="HNH nuclease" evidence="2">
    <location>
        <begin position="389"/>
        <end position="450"/>
    </location>
</feature>
<keyword evidence="3" id="KW-0540">Nuclease</keyword>